<gene>
    <name evidence="1" type="ORF">FYJ85_20610</name>
</gene>
<protein>
    <submittedName>
        <fullName evidence="1">Uncharacterized protein</fullName>
    </submittedName>
</protein>
<dbReference type="AlphaFoldDB" id="A0A844G9A7"/>
<sequence>MSAEKTKQHFAEICECLWDKAQYQEKLDKEVVSAMRKFIANFTMIAWNACIMQKTYSDVKKFLKKFTEENFGSGHSASQYVFDAAELKWREYREDTDTIASVDVKVVDGKPQAIAYLKDECPEKSSARNPFFEYLNSMGIQTQWGVNMEDCPDKTASLHNFLPFTSPFIIEDEDDDCPDYELNSHGEPPPQYEDAEPPAVIHPELLKLVKRKCPRWDGDPDCIFVDEHDNIPAQKDVKNFVRGKVIVSVMGMESCDFQADFPSLKSLFRKDTMEDAYCNNFFISFVRNIIEALVENEYIANVNNDAFIKIFSAMANDPDSPSQSFLHNMIWTAAACFLLQYECSQKEFSKILRRLSKTIRENTRVTFYDFCLGNFEDGGDEQE</sequence>
<dbReference type="EMBL" id="VUNS01000036">
    <property type="protein sequence ID" value="MST99432.1"/>
    <property type="molecule type" value="Genomic_DNA"/>
</dbReference>
<evidence type="ECO:0000313" key="1">
    <source>
        <dbReference type="EMBL" id="MST99432.1"/>
    </source>
</evidence>
<comment type="caution">
    <text evidence="1">The sequence shown here is derived from an EMBL/GenBank/DDBJ whole genome shotgun (WGS) entry which is preliminary data.</text>
</comment>
<organism evidence="1 2">
    <name type="scientific">Victivallis lenta</name>
    <dbReference type="NCBI Taxonomy" id="2606640"/>
    <lineage>
        <taxon>Bacteria</taxon>
        <taxon>Pseudomonadati</taxon>
        <taxon>Lentisphaerota</taxon>
        <taxon>Lentisphaeria</taxon>
        <taxon>Victivallales</taxon>
        <taxon>Victivallaceae</taxon>
        <taxon>Victivallis</taxon>
    </lineage>
</organism>
<reference evidence="1 2" key="1">
    <citation type="submission" date="2019-08" db="EMBL/GenBank/DDBJ databases">
        <title>In-depth cultivation of the pig gut microbiome towards novel bacterial diversity and tailored functional studies.</title>
        <authorList>
            <person name="Wylensek D."/>
            <person name="Hitch T.C.A."/>
            <person name="Clavel T."/>
        </authorList>
    </citation>
    <scope>NUCLEOTIDE SEQUENCE [LARGE SCALE GENOMIC DNA]</scope>
    <source>
        <strain evidence="1 2">BBE-744-WT-12</strain>
    </source>
</reference>
<keyword evidence="2" id="KW-1185">Reference proteome</keyword>
<name>A0A844G9A7_9BACT</name>
<dbReference type="Proteomes" id="UP000435649">
    <property type="component" value="Unassembled WGS sequence"/>
</dbReference>
<proteinExistence type="predicted"/>
<evidence type="ECO:0000313" key="2">
    <source>
        <dbReference type="Proteomes" id="UP000435649"/>
    </source>
</evidence>
<dbReference type="RefSeq" id="WP_154420624.1">
    <property type="nucleotide sequence ID" value="NZ_VUNS01000036.1"/>
</dbReference>
<accession>A0A844G9A7</accession>